<comment type="function">
    <text evidence="10">Releases the supercoiling and torsional tension of DNA, which is introduced during the DNA replication and transcription, by transiently cleaving and rejoining one strand of the DNA duplex. Introduces a single-strand break via transesterification at a target site in duplex DNA. The scissile phosphodiester is attacked by the catalytic tyrosine of the enzyme, resulting in the formation of a DNA-(5'-phosphotyrosyl)-enzyme intermediate and the expulsion of a 3'-OH DNA strand. The free DNA strand then undergoes passage around the unbroken strand, thus removing DNA supercoils. Finally, in the religation step, the DNA 3'-OH attacks the covalent intermediate to expel the active-site tyrosine and restore the DNA phosphodiester backbone.</text>
</comment>
<reference evidence="14 15" key="1">
    <citation type="journal article" date="2019" name="Int. J. Syst. Evol. Microbiol.">
        <title>Capsulimonas corticalis gen. nov., sp. nov., an aerobic capsulated bacterium, of a novel bacterial order, Capsulimonadales ord. nov., of the class Armatimonadia of the phylum Armatimonadetes.</title>
        <authorList>
            <person name="Li J."/>
            <person name="Kudo C."/>
            <person name="Tonouchi A."/>
        </authorList>
    </citation>
    <scope>NUCLEOTIDE SEQUENCE [LARGE SCALE GENOMIC DNA]</scope>
    <source>
        <strain evidence="14 15">AX-7</strain>
    </source>
</reference>
<dbReference type="InterPro" id="IPR003601">
    <property type="entry name" value="Topo_IA_2"/>
</dbReference>
<dbReference type="Gene3D" id="2.70.20.10">
    <property type="entry name" value="Topoisomerase I, domain 3"/>
    <property type="match status" value="1"/>
</dbReference>
<dbReference type="PROSITE" id="PS00396">
    <property type="entry name" value="TOPO_IA_1"/>
    <property type="match status" value="1"/>
</dbReference>
<dbReference type="SMART" id="SM00493">
    <property type="entry name" value="TOPRIM"/>
    <property type="match status" value="1"/>
</dbReference>
<feature type="domain" description="Topo IA-type catalytic" evidence="13">
    <location>
        <begin position="127"/>
        <end position="561"/>
    </location>
</feature>
<evidence type="ECO:0000256" key="10">
    <source>
        <dbReference type="HAMAP-Rule" id="MF_00952"/>
    </source>
</evidence>
<dbReference type="InterPro" id="IPR013498">
    <property type="entry name" value="Topo_IA_Znf"/>
</dbReference>
<sequence>MAKKLIIVESPAKTKTLKGFLGADYQVEASMGHVRDLPEKKLSIDIENDFAPTYVIIPERKDVVAKLKAAAKGADEVYLASDPDREGEAISWHLKEALGLKEPKRIQFNEITKTAVLAALQNYRTIDMDRVNAQQARRELDRIVGYKISPLLWRKVKKGLSAGRVQSVAVRLITDREREILAFNPVEYWTIGATLTPDTVKNKFDANLTERDNKKIEIPDQATSDKILSDLDGAEYRVKKVKKSEKRRNPSAPFITSTLQQEASRKLGFSAKRTMMVAQQLYEGLDVAGEGHVGLITYMRTDSTRIADEAQQSARAYIVTEYGAAYAPAQTKQYKKGGAAQDAHEAIRPTSIERVPDQIAKLLTAEQAKLYKLIWQRFLASQMAPAVFDVVTVDISARNYTFRATGSTVKFDGFLRVYREGKDDPNQVDDEDKQPLPALSDDQLLKLLQILPKQHFTEPPPRYTEATLVKALEEKGIGRPSTYAAIMSTIIDRKYVELEQKKFKPTELGTTVNDLLVKHFPSVLDIAFTAEMETKLDDVADGKEDWVAMMRSFYGPFAESLEKAGELMEKVKIEPKLAGIDCPNCGKPMVVRSSRFGEFVGCSDYPECKTIVRPEAEKIDVPCPKCGGEIVQKRSRKGAIFYGCKEYPKCDFVAWGKPTGEDCPTCGSPVVENTYRGRVIGVKCHNAECDYKESTKKPSEEAGENDEAETEPAPQRELATTAQGKG</sequence>
<dbReference type="InterPro" id="IPR013497">
    <property type="entry name" value="Topo_IA_cen"/>
</dbReference>
<organism evidence="14 15">
    <name type="scientific">Capsulimonas corticalis</name>
    <dbReference type="NCBI Taxonomy" id="2219043"/>
    <lineage>
        <taxon>Bacteria</taxon>
        <taxon>Bacillati</taxon>
        <taxon>Armatimonadota</taxon>
        <taxon>Armatimonadia</taxon>
        <taxon>Capsulimonadales</taxon>
        <taxon>Capsulimonadaceae</taxon>
        <taxon>Capsulimonas</taxon>
    </lineage>
</organism>
<dbReference type="Gene3D" id="1.10.460.10">
    <property type="entry name" value="Topoisomerase I, domain 2"/>
    <property type="match status" value="1"/>
</dbReference>
<evidence type="ECO:0000256" key="11">
    <source>
        <dbReference type="SAM" id="MobiDB-lite"/>
    </source>
</evidence>
<dbReference type="InterPro" id="IPR000380">
    <property type="entry name" value="Topo_IA"/>
</dbReference>
<evidence type="ECO:0000256" key="5">
    <source>
        <dbReference type="ARBA" id="ARBA00022833"/>
    </source>
</evidence>
<dbReference type="HAMAP" id="MF_00952">
    <property type="entry name" value="Topoisom_1_prok"/>
    <property type="match status" value="1"/>
</dbReference>
<dbReference type="InterPro" id="IPR034149">
    <property type="entry name" value="TOPRIM_TopoI"/>
</dbReference>
<dbReference type="SMART" id="SM00437">
    <property type="entry name" value="TOP1Ac"/>
    <property type="match status" value="1"/>
</dbReference>
<dbReference type="AlphaFoldDB" id="A0A402CQI9"/>
<dbReference type="Proteomes" id="UP000287394">
    <property type="component" value="Chromosome"/>
</dbReference>
<proteinExistence type="inferred from homology"/>
<feature type="site" description="Interaction with DNA" evidence="10">
    <location>
        <position position="33"/>
    </location>
</feature>
<protein>
    <recommendedName>
        <fullName evidence="10">DNA topoisomerase 1</fullName>
        <ecNumber evidence="10">5.6.2.1</ecNumber>
    </recommendedName>
    <alternativeName>
        <fullName evidence="10">DNA topoisomerase I</fullName>
    </alternativeName>
</protein>
<keyword evidence="4" id="KW-0863">Zinc-finger</keyword>
<evidence type="ECO:0000256" key="2">
    <source>
        <dbReference type="ARBA" id="ARBA00009446"/>
    </source>
</evidence>
<dbReference type="Pfam" id="PF01396">
    <property type="entry name" value="Zn_ribbon_Top1"/>
    <property type="match status" value="3"/>
</dbReference>
<feature type="site" description="Interaction with DNA" evidence="10">
    <location>
        <position position="141"/>
    </location>
</feature>
<evidence type="ECO:0000313" key="14">
    <source>
        <dbReference type="EMBL" id="BDI32635.1"/>
    </source>
</evidence>
<dbReference type="PROSITE" id="PS50880">
    <property type="entry name" value="TOPRIM"/>
    <property type="match status" value="1"/>
</dbReference>
<evidence type="ECO:0000259" key="12">
    <source>
        <dbReference type="PROSITE" id="PS50880"/>
    </source>
</evidence>
<dbReference type="EC" id="5.6.2.1" evidence="10"/>
<name>A0A402CQI9_9BACT</name>
<gene>
    <name evidence="10 14" type="primary">topA</name>
    <name evidence="14" type="ORF">CCAX7_46860</name>
</gene>
<feature type="region of interest" description="Disordered" evidence="11">
    <location>
        <begin position="692"/>
        <end position="726"/>
    </location>
</feature>
<feature type="site" description="Interaction with DNA" evidence="10">
    <location>
        <position position="138"/>
    </location>
</feature>
<dbReference type="PANTHER" id="PTHR42785:SF1">
    <property type="entry name" value="DNA TOPOISOMERASE"/>
    <property type="match status" value="1"/>
</dbReference>
<dbReference type="InterPro" id="IPR023406">
    <property type="entry name" value="Topo_IA_AS"/>
</dbReference>
<accession>A0A402CQI9</accession>
<dbReference type="Gene3D" id="3.30.65.10">
    <property type="entry name" value="Bacterial Topoisomerase I, domain 1"/>
    <property type="match status" value="2"/>
</dbReference>
<dbReference type="GO" id="GO:0003677">
    <property type="term" value="F:DNA binding"/>
    <property type="evidence" value="ECO:0007669"/>
    <property type="project" value="UniProtKB-KW"/>
</dbReference>
<dbReference type="SMART" id="SM00436">
    <property type="entry name" value="TOP1Bc"/>
    <property type="match status" value="1"/>
</dbReference>
<dbReference type="CDD" id="cd03363">
    <property type="entry name" value="TOPRIM_TopoIA_TopoI"/>
    <property type="match status" value="1"/>
</dbReference>
<evidence type="ECO:0000256" key="8">
    <source>
        <dbReference type="ARBA" id="ARBA00023125"/>
    </source>
</evidence>
<dbReference type="Gene3D" id="3.40.50.140">
    <property type="match status" value="1"/>
</dbReference>
<evidence type="ECO:0000256" key="4">
    <source>
        <dbReference type="ARBA" id="ARBA00022771"/>
    </source>
</evidence>
<dbReference type="KEGG" id="ccot:CCAX7_46860"/>
<dbReference type="Gene3D" id="1.10.290.10">
    <property type="entry name" value="Topoisomerase I, domain 4"/>
    <property type="match status" value="1"/>
</dbReference>
<dbReference type="SUPFAM" id="SSF56712">
    <property type="entry name" value="Prokaryotic type I DNA topoisomerase"/>
    <property type="match status" value="1"/>
</dbReference>
<keyword evidence="9 10" id="KW-0413">Isomerase</keyword>
<evidence type="ECO:0000256" key="6">
    <source>
        <dbReference type="ARBA" id="ARBA00022842"/>
    </source>
</evidence>
<dbReference type="InterPro" id="IPR023405">
    <property type="entry name" value="Topo_IA_core_domain"/>
</dbReference>
<dbReference type="GO" id="GO:0005694">
    <property type="term" value="C:chromosome"/>
    <property type="evidence" value="ECO:0007669"/>
    <property type="project" value="InterPro"/>
</dbReference>
<dbReference type="InterPro" id="IPR005733">
    <property type="entry name" value="TopoI_bac-type"/>
</dbReference>
<dbReference type="InterPro" id="IPR013824">
    <property type="entry name" value="Topo_IA_cen_sub1"/>
</dbReference>
<feature type="compositionally biased region" description="Acidic residues" evidence="11">
    <location>
        <begin position="701"/>
        <end position="710"/>
    </location>
</feature>
<dbReference type="RefSeq" id="WP_119319657.1">
    <property type="nucleotide sequence ID" value="NZ_AP025739.1"/>
</dbReference>
<dbReference type="InterPro" id="IPR003602">
    <property type="entry name" value="Topo_IA_DNA-bd_dom"/>
</dbReference>
<evidence type="ECO:0000256" key="7">
    <source>
        <dbReference type="ARBA" id="ARBA00023029"/>
    </source>
</evidence>
<dbReference type="PROSITE" id="PS52039">
    <property type="entry name" value="TOPO_IA_2"/>
    <property type="match status" value="1"/>
</dbReference>
<keyword evidence="3" id="KW-0479">Metal-binding</keyword>
<evidence type="ECO:0000256" key="1">
    <source>
        <dbReference type="ARBA" id="ARBA00000213"/>
    </source>
</evidence>
<dbReference type="GO" id="GO:0003917">
    <property type="term" value="F:DNA topoisomerase type I (single strand cut, ATP-independent) activity"/>
    <property type="evidence" value="ECO:0007669"/>
    <property type="project" value="UniProtKB-UniRule"/>
</dbReference>
<dbReference type="FunCoup" id="A0A402CQI9">
    <property type="interactions" value="341"/>
</dbReference>
<dbReference type="PRINTS" id="PR00417">
    <property type="entry name" value="PRTPISMRASEI"/>
</dbReference>
<keyword evidence="7 10" id="KW-0799">Topoisomerase</keyword>
<dbReference type="InterPro" id="IPR013825">
    <property type="entry name" value="Topo_IA_cen_sub2"/>
</dbReference>
<feature type="site" description="Interaction with DNA" evidence="10">
    <location>
        <position position="493"/>
    </location>
</feature>
<feature type="domain" description="Toprim" evidence="12">
    <location>
        <begin position="3"/>
        <end position="113"/>
    </location>
</feature>
<dbReference type="InterPro" id="IPR006171">
    <property type="entry name" value="TOPRIM_dom"/>
</dbReference>
<dbReference type="CDD" id="cd00186">
    <property type="entry name" value="TOP1Ac"/>
    <property type="match status" value="1"/>
</dbReference>
<feature type="region of interest" description="Interaction with DNA" evidence="10">
    <location>
        <begin position="161"/>
        <end position="166"/>
    </location>
</feature>
<dbReference type="PANTHER" id="PTHR42785">
    <property type="entry name" value="DNA TOPOISOMERASE, TYPE IA, CORE"/>
    <property type="match status" value="1"/>
</dbReference>
<feature type="site" description="Interaction with DNA" evidence="10">
    <location>
        <position position="146"/>
    </location>
</feature>
<evidence type="ECO:0000313" key="15">
    <source>
        <dbReference type="Proteomes" id="UP000287394"/>
    </source>
</evidence>
<dbReference type="GO" id="GO:0008270">
    <property type="term" value="F:zinc ion binding"/>
    <property type="evidence" value="ECO:0007669"/>
    <property type="project" value="UniProtKB-KW"/>
</dbReference>
<keyword evidence="5" id="KW-0862">Zinc</keyword>
<dbReference type="SUPFAM" id="SSF57783">
    <property type="entry name" value="Zinc beta-ribbon"/>
    <property type="match status" value="2"/>
</dbReference>
<dbReference type="GO" id="GO:0006265">
    <property type="term" value="P:DNA topological change"/>
    <property type="evidence" value="ECO:0007669"/>
    <property type="project" value="UniProtKB-UniRule"/>
</dbReference>
<feature type="site" description="Interaction with DNA" evidence="10">
    <location>
        <position position="137"/>
    </location>
</feature>
<comment type="catalytic activity">
    <reaction evidence="1 10">
        <text>ATP-independent breakage of single-stranded DNA, followed by passage and rejoining.</text>
        <dbReference type="EC" id="5.6.2.1"/>
    </reaction>
</comment>
<feature type="site" description="Interaction with DNA" evidence="10">
    <location>
        <position position="153"/>
    </location>
</feature>
<dbReference type="Pfam" id="PF01751">
    <property type="entry name" value="Toprim"/>
    <property type="match status" value="1"/>
</dbReference>
<dbReference type="InterPro" id="IPR013826">
    <property type="entry name" value="Topo_IA_cen_sub3"/>
</dbReference>
<dbReference type="NCBIfam" id="TIGR01051">
    <property type="entry name" value="topA_bact"/>
    <property type="match status" value="1"/>
</dbReference>
<dbReference type="OrthoDB" id="9804262at2"/>
<keyword evidence="6" id="KW-0460">Magnesium</keyword>
<keyword evidence="8 10" id="KW-0238">DNA-binding</keyword>
<dbReference type="Pfam" id="PF01131">
    <property type="entry name" value="Topoisom_bac"/>
    <property type="match status" value="1"/>
</dbReference>
<keyword evidence="15" id="KW-1185">Reference proteome</keyword>
<comment type="similarity">
    <text evidence="2 10">Belongs to the type IA topoisomerase family.</text>
</comment>
<dbReference type="EMBL" id="AP025739">
    <property type="protein sequence ID" value="BDI32635.1"/>
    <property type="molecule type" value="Genomic_DNA"/>
</dbReference>
<dbReference type="InterPro" id="IPR028612">
    <property type="entry name" value="Topoisom_1_IA"/>
</dbReference>
<evidence type="ECO:0000256" key="3">
    <source>
        <dbReference type="ARBA" id="ARBA00022723"/>
    </source>
</evidence>
<feature type="active site" description="O-(5'-phospho-DNA)-tyrosine intermediate" evidence="10">
    <location>
        <position position="298"/>
    </location>
</feature>
<evidence type="ECO:0000259" key="13">
    <source>
        <dbReference type="PROSITE" id="PS52039"/>
    </source>
</evidence>
<feature type="site" description="Interaction with DNA" evidence="10">
    <location>
        <position position="300"/>
    </location>
</feature>
<comment type="subunit">
    <text evidence="10">Monomer.</text>
</comment>
<evidence type="ECO:0000256" key="9">
    <source>
        <dbReference type="ARBA" id="ARBA00023235"/>
    </source>
</evidence>